<accession>A0A382UIW4</accession>
<sequence length="275" mass="32046">VIPVEKLSSSISDTAYIKNQVIKLAQKNGLDEPCYKKMLDYTISNLESRSLGEKYYGYHNIDHLLEIPLGTLLVGNSRQISKLSHDDLRYLFVSAIFHDFEPDKIIDKPSEDNVLKNLVLDAKIKDMITESKIDFEIIKVLILRTTYPWSGKSKETGEKYIQKCFESSEITRNNPEKQEHFLWLGWLLSIIDRMISYTLGDFSKAMHIAKMNSHALGWHPEVLVQRSVTYFDDLTKNEFKMSNLVLECLPKEMKENFMNNVQMFAKLREREIKIQ</sequence>
<name>A0A382UIW4_9ZZZZ</name>
<gene>
    <name evidence="1" type="ORF">METZ01_LOCUS387067</name>
</gene>
<dbReference type="SUPFAM" id="SSF109604">
    <property type="entry name" value="HD-domain/PDEase-like"/>
    <property type="match status" value="1"/>
</dbReference>
<organism evidence="1">
    <name type="scientific">marine metagenome</name>
    <dbReference type="NCBI Taxonomy" id="408172"/>
    <lineage>
        <taxon>unclassified sequences</taxon>
        <taxon>metagenomes</taxon>
        <taxon>ecological metagenomes</taxon>
    </lineage>
</organism>
<reference evidence="1" key="1">
    <citation type="submission" date="2018-05" db="EMBL/GenBank/DDBJ databases">
        <authorList>
            <person name="Lanie J.A."/>
            <person name="Ng W.-L."/>
            <person name="Kazmierczak K.M."/>
            <person name="Andrzejewski T.M."/>
            <person name="Davidsen T.M."/>
            <person name="Wayne K.J."/>
            <person name="Tettelin H."/>
            <person name="Glass J.I."/>
            <person name="Rusch D."/>
            <person name="Podicherti R."/>
            <person name="Tsui H.-C.T."/>
            <person name="Winkler M.E."/>
        </authorList>
    </citation>
    <scope>NUCLEOTIDE SEQUENCE</scope>
</reference>
<evidence type="ECO:0000313" key="1">
    <source>
        <dbReference type="EMBL" id="SVD34213.1"/>
    </source>
</evidence>
<dbReference type="AlphaFoldDB" id="A0A382UIW4"/>
<dbReference type="EMBL" id="UINC01144602">
    <property type="protein sequence ID" value="SVD34213.1"/>
    <property type="molecule type" value="Genomic_DNA"/>
</dbReference>
<feature type="non-terminal residue" evidence="1">
    <location>
        <position position="1"/>
    </location>
</feature>
<evidence type="ECO:0008006" key="2">
    <source>
        <dbReference type="Google" id="ProtNLM"/>
    </source>
</evidence>
<protein>
    <recommendedName>
        <fullName evidence="2">HD domain-containing protein</fullName>
    </recommendedName>
</protein>
<proteinExistence type="predicted"/>
<feature type="non-terminal residue" evidence="1">
    <location>
        <position position="275"/>
    </location>
</feature>